<dbReference type="Gene3D" id="3.40.50.1820">
    <property type="entry name" value="alpha/beta hydrolase"/>
    <property type="match status" value="1"/>
</dbReference>
<gene>
    <name evidence="3" type="ORF">GCM10025760_06010</name>
</gene>
<evidence type="ECO:0000313" key="3">
    <source>
        <dbReference type="EMBL" id="GAA5086226.1"/>
    </source>
</evidence>
<dbReference type="GO" id="GO:0016787">
    <property type="term" value="F:hydrolase activity"/>
    <property type="evidence" value="ECO:0007669"/>
    <property type="project" value="UniProtKB-KW"/>
</dbReference>
<organism evidence="3 4">
    <name type="scientific">Microbacterium yannicii</name>
    <dbReference type="NCBI Taxonomy" id="671622"/>
    <lineage>
        <taxon>Bacteria</taxon>
        <taxon>Bacillati</taxon>
        <taxon>Actinomycetota</taxon>
        <taxon>Actinomycetes</taxon>
        <taxon>Micrococcales</taxon>
        <taxon>Microbacteriaceae</taxon>
        <taxon>Microbacterium</taxon>
    </lineage>
</organism>
<dbReference type="EMBL" id="BAABKZ010000001">
    <property type="protein sequence ID" value="GAA5086226.1"/>
    <property type="molecule type" value="Genomic_DNA"/>
</dbReference>
<keyword evidence="1" id="KW-0732">Signal</keyword>
<comment type="caution">
    <text evidence="3">The sequence shown here is derived from an EMBL/GenBank/DDBJ whole genome shotgun (WGS) entry which is preliminary data.</text>
</comment>
<evidence type="ECO:0000256" key="1">
    <source>
        <dbReference type="SAM" id="SignalP"/>
    </source>
</evidence>
<dbReference type="RefSeq" id="WP_194412469.1">
    <property type="nucleotide sequence ID" value="NZ_BAABKZ010000001.1"/>
</dbReference>
<accession>A0ABP9LVD4</accession>
<name>A0ABP9LVD4_9MICO</name>
<keyword evidence="4" id="KW-1185">Reference proteome</keyword>
<evidence type="ECO:0000313" key="4">
    <source>
        <dbReference type="Proteomes" id="UP001501407"/>
    </source>
</evidence>
<proteinExistence type="predicted"/>
<reference evidence="4" key="1">
    <citation type="journal article" date="2019" name="Int. J. Syst. Evol. Microbiol.">
        <title>The Global Catalogue of Microorganisms (GCM) 10K type strain sequencing project: providing services to taxonomists for standard genome sequencing and annotation.</title>
        <authorList>
            <consortium name="The Broad Institute Genomics Platform"/>
            <consortium name="The Broad Institute Genome Sequencing Center for Infectious Disease"/>
            <person name="Wu L."/>
            <person name="Ma J."/>
        </authorList>
    </citation>
    <scope>NUCLEOTIDE SEQUENCE [LARGE SCALE GENOMIC DNA]</scope>
    <source>
        <strain evidence="4">JCM 18959</strain>
    </source>
</reference>
<dbReference type="SUPFAM" id="SSF53474">
    <property type="entry name" value="alpha/beta-Hydrolases"/>
    <property type="match status" value="1"/>
</dbReference>
<dbReference type="Pfam" id="PF00326">
    <property type="entry name" value="Peptidase_S9"/>
    <property type="match status" value="1"/>
</dbReference>
<dbReference type="Proteomes" id="UP001501407">
    <property type="component" value="Unassembled WGS sequence"/>
</dbReference>
<protein>
    <submittedName>
        <fullName evidence="3">Alpha/beta hydrolase</fullName>
    </submittedName>
</protein>
<dbReference type="InterPro" id="IPR029058">
    <property type="entry name" value="AB_hydrolase_fold"/>
</dbReference>
<keyword evidence="3" id="KW-0378">Hydrolase</keyword>
<feature type="chain" id="PRO_5047162668" evidence="1">
    <location>
        <begin position="28"/>
        <end position="429"/>
    </location>
</feature>
<sequence>MSSRSIRVGIGLAASAALVLAAVPAAAAPLSQPAEIRGALPGGGQYVLHEPEQWNGTLLTWSPGYGGGGGTASAGPSNEVVSWLTGQGYALAGAAAGTGWAVEDLLAAQPQVVEAVTTALGAPEHVVAWGASMGGQVSVALLEQQPDIFDAALPLCGSIAGAIPMLNGSLDGTYALKTLLAPEDSRLELVDVTNEPARQAAFKEVLDAAQQTTEGRARIALAASLAQMPTWSQPGTDQPDRHDIQAQQEQLYGIFMWGAVSPRQPLEQRAGGNFSWNTGVDYTDALRQSGNLQLVRQLYRGAGLSLDDDLTALNAGERIAADEQAVAYMQQNATPTGDIHGPVLSLHETGDAAPVVAQAGTYADRVRAHGHAALLQQAFVDRPGHCAYSDAEVAALVTALQDRLDSGTWKNLASPHALNDRADDIAESS</sequence>
<feature type="signal peptide" evidence="1">
    <location>
        <begin position="1"/>
        <end position="27"/>
    </location>
</feature>
<feature type="domain" description="Peptidase S9 prolyl oligopeptidase catalytic" evidence="2">
    <location>
        <begin position="86"/>
        <end position="157"/>
    </location>
</feature>
<evidence type="ECO:0000259" key="2">
    <source>
        <dbReference type="Pfam" id="PF00326"/>
    </source>
</evidence>
<dbReference type="InterPro" id="IPR001375">
    <property type="entry name" value="Peptidase_S9_cat"/>
</dbReference>